<dbReference type="Gene3D" id="3.40.710.10">
    <property type="entry name" value="DD-peptidase/beta-lactamase superfamily"/>
    <property type="match status" value="1"/>
</dbReference>
<sequence length="365" mass="40442">MKSLSALAFTLLLTSLSMAADLPRATPESQGVDSAVIQAFVQTEDQQIHTLHSVMILRHGKVVAEGWWQPEAADKQHILWSLSKSFTSTAVGLAVAEGKLSIDDPVLKFFPNEAPANPSSNLQAMKVRDLLTMTTGHETEPKRPEEGKWVEAFLNHPVPFEPGTHFLYNSQATYMQSAIVQKVTGQTVLDYLRTRLFEPLGIENPVWGTSPDGITLGGYGLHVRTEDIAKFGQLLLQKGKWQGRQLVPAAWIEQATSKQVSNDANKKSTVDWKQGYGFQFWQCTHGAYRGDGKDGQFCIVLPQYDAVVIMTAHNNKMQDQLALVWEKLLAAFHDKPLPENPTAQASLKETLQHLTAHPAPAPEKK</sequence>
<feature type="signal peptide" evidence="1">
    <location>
        <begin position="1"/>
        <end position="19"/>
    </location>
</feature>
<protein>
    <submittedName>
        <fullName evidence="3">CubicO group peptidase, beta-lactamase class C family</fullName>
    </submittedName>
</protein>
<evidence type="ECO:0000256" key="1">
    <source>
        <dbReference type="SAM" id="SignalP"/>
    </source>
</evidence>
<dbReference type="InterPro" id="IPR012338">
    <property type="entry name" value="Beta-lactam/transpept-like"/>
</dbReference>
<reference evidence="4" key="1">
    <citation type="submission" date="2016-10" db="EMBL/GenBank/DDBJ databases">
        <authorList>
            <person name="Varghese N."/>
            <person name="Submissions S."/>
        </authorList>
    </citation>
    <scope>NUCLEOTIDE SEQUENCE [LARGE SCALE GENOMIC DNA]</scope>
    <source>
        <strain evidence="4">DSM 26348</strain>
    </source>
</reference>
<dbReference type="Proteomes" id="UP000199518">
    <property type="component" value="Unassembled WGS sequence"/>
</dbReference>
<gene>
    <name evidence="3" type="ORF">SAMN05421753_11343</name>
</gene>
<dbReference type="InterPro" id="IPR050789">
    <property type="entry name" value="Diverse_Enzym_Activities"/>
</dbReference>
<keyword evidence="4" id="KW-1185">Reference proteome</keyword>
<dbReference type="InterPro" id="IPR001466">
    <property type="entry name" value="Beta-lactam-related"/>
</dbReference>
<name>A0A1I3LR43_9PLAN</name>
<dbReference type="Pfam" id="PF00144">
    <property type="entry name" value="Beta-lactamase"/>
    <property type="match status" value="1"/>
</dbReference>
<feature type="chain" id="PRO_5011652930" evidence="1">
    <location>
        <begin position="20"/>
        <end position="365"/>
    </location>
</feature>
<dbReference type="EMBL" id="FOQD01000013">
    <property type="protein sequence ID" value="SFI87254.1"/>
    <property type="molecule type" value="Genomic_DNA"/>
</dbReference>
<dbReference type="RefSeq" id="WP_092052232.1">
    <property type="nucleotide sequence ID" value="NZ_FOQD01000013.1"/>
</dbReference>
<proteinExistence type="predicted"/>
<evidence type="ECO:0000259" key="2">
    <source>
        <dbReference type="Pfam" id="PF00144"/>
    </source>
</evidence>
<dbReference type="STRING" id="1576369.SAMN05421753_11343"/>
<evidence type="ECO:0000313" key="4">
    <source>
        <dbReference type="Proteomes" id="UP000199518"/>
    </source>
</evidence>
<accession>A0A1I3LR43</accession>
<dbReference type="PANTHER" id="PTHR43283">
    <property type="entry name" value="BETA-LACTAMASE-RELATED"/>
    <property type="match status" value="1"/>
</dbReference>
<keyword evidence="1" id="KW-0732">Signal</keyword>
<dbReference type="AlphaFoldDB" id="A0A1I3LR43"/>
<evidence type="ECO:0000313" key="3">
    <source>
        <dbReference type="EMBL" id="SFI87254.1"/>
    </source>
</evidence>
<dbReference type="SUPFAM" id="SSF56601">
    <property type="entry name" value="beta-lactamase/transpeptidase-like"/>
    <property type="match status" value="1"/>
</dbReference>
<feature type="domain" description="Beta-lactamase-related" evidence="2">
    <location>
        <begin position="53"/>
        <end position="319"/>
    </location>
</feature>
<dbReference type="PANTHER" id="PTHR43283:SF7">
    <property type="entry name" value="BETA-LACTAMASE-RELATED DOMAIN-CONTAINING PROTEIN"/>
    <property type="match status" value="1"/>
</dbReference>
<organism evidence="3 4">
    <name type="scientific">Planctomicrobium piriforme</name>
    <dbReference type="NCBI Taxonomy" id="1576369"/>
    <lineage>
        <taxon>Bacteria</taxon>
        <taxon>Pseudomonadati</taxon>
        <taxon>Planctomycetota</taxon>
        <taxon>Planctomycetia</taxon>
        <taxon>Planctomycetales</taxon>
        <taxon>Planctomycetaceae</taxon>
        <taxon>Planctomicrobium</taxon>
    </lineage>
</organism>
<dbReference type="OrthoDB" id="9773047at2"/>